<dbReference type="EMBL" id="MEUM01000044">
    <property type="protein sequence ID" value="OGC42941.1"/>
    <property type="molecule type" value="Genomic_DNA"/>
</dbReference>
<dbReference type="PANTHER" id="PTHR11228:SF7">
    <property type="entry name" value="PQQA PEPTIDE CYCLASE"/>
    <property type="match status" value="1"/>
</dbReference>
<dbReference type="Proteomes" id="UP000177025">
    <property type="component" value="Unassembled WGS sequence"/>
</dbReference>
<dbReference type="InterPro" id="IPR013785">
    <property type="entry name" value="Aldolase_TIM"/>
</dbReference>
<dbReference type="NCBIfam" id="TIGR04085">
    <property type="entry name" value="rSAM_more_4Fe4S"/>
    <property type="match status" value="1"/>
</dbReference>
<organism evidence="8 9">
    <name type="scientific">candidate division WOR-3 bacterium RBG_13_43_14</name>
    <dbReference type="NCBI Taxonomy" id="1802590"/>
    <lineage>
        <taxon>Bacteria</taxon>
        <taxon>Bacteria division WOR-3</taxon>
    </lineage>
</organism>
<dbReference type="AlphaFoldDB" id="A0A1F4UDC8"/>
<dbReference type="SFLD" id="SFLDG01386">
    <property type="entry name" value="main_SPASM_domain-containing"/>
    <property type="match status" value="1"/>
</dbReference>
<dbReference type="CDD" id="cd01335">
    <property type="entry name" value="Radical_SAM"/>
    <property type="match status" value="1"/>
</dbReference>
<dbReference type="Gene3D" id="3.20.20.70">
    <property type="entry name" value="Aldolase class I"/>
    <property type="match status" value="1"/>
</dbReference>
<gene>
    <name evidence="8" type="ORF">A2Y85_00855</name>
</gene>
<evidence type="ECO:0000256" key="6">
    <source>
        <dbReference type="ARBA" id="ARBA00023014"/>
    </source>
</evidence>
<comment type="cofactor">
    <cofactor evidence="1">
        <name>[4Fe-4S] cluster</name>
        <dbReference type="ChEBI" id="CHEBI:49883"/>
    </cofactor>
</comment>
<evidence type="ECO:0000256" key="1">
    <source>
        <dbReference type="ARBA" id="ARBA00001966"/>
    </source>
</evidence>
<protein>
    <recommendedName>
        <fullName evidence="7">Radical SAM core domain-containing protein</fullName>
    </recommendedName>
</protein>
<keyword evidence="3" id="KW-0949">S-adenosyl-L-methionine</keyword>
<evidence type="ECO:0000259" key="7">
    <source>
        <dbReference type="PROSITE" id="PS51918"/>
    </source>
</evidence>
<proteinExistence type="predicted"/>
<accession>A0A1F4UDC8</accession>
<dbReference type="SFLD" id="SFLDG01067">
    <property type="entry name" value="SPASM/twitch_domain_containing"/>
    <property type="match status" value="1"/>
</dbReference>
<dbReference type="PANTHER" id="PTHR11228">
    <property type="entry name" value="RADICAL SAM DOMAIN PROTEIN"/>
    <property type="match status" value="1"/>
</dbReference>
<comment type="caution">
    <text evidence="8">The sequence shown here is derived from an EMBL/GenBank/DDBJ whole genome shotgun (WGS) entry which is preliminary data.</text>
</comment>
<keyword evidence="2" id="KW-0004">4Fe-4S</keyword>
<dbReference type="Pfam" id="PF13186">
    <property type="entry name" value="SPASM"/>
    <property type="match status" value="1"/>
</dbReference>
<evidence type="ECO:0000256" key="4">
    <source>
        <dbReference type="ARBA" id="ARBA00022723"/>
    </source>
</evidence>
<dbReference type="PIRSF" id="PIRSF037420">
    <property type="entry name" value="PQQ_syn_pqqE"/>
    <property type="match status" value="1"/>
</dbReference>
<keyword evidence="6" id="KW-0411">Iron-sulfur</keyword>
<dbReference type="PROSITE" id="PS51918">
    <property type="entry name" value="RADICAL_SAM"/>
    <property type="match status" value="1"/>
</dbReference>
<dbReference type="SFLD" id="SFLDS00029">
    <property type="entry name" value="Radical_SAM"/>
    <property type="match status" value="1"/>
</dbReference>
<evidence type="ECO:0000256" key="2">
    <source>
        <dbReference type="ARBA" id="ARBA00022485"/>
    </source>
</evidence>
<feature type="domain" description="Radical SAM core" evidence="7">
    <location>
        <begin position="1"/>
        <end position="213"/>
    </location>
</feature>
<reference evidence="8 9" key="1">
    <citation type="journal article" date="2016" name="Nat. Commun.">
        <title>Thousands of microbial genomes shed light on interconnected biogeochemical processes in an aquifer system.</title>
        <authorList>
            <person name="Anantharaman K."/>
            <person name="Brown C.T."/>
            <person name="Hug L.A."/>
            <person name="Sharon I."/>
            <person name="Castelle C.J."/>
            <person name="Probst A.J."/>
            <person name="Thomas B.C."/>
            <person name="Singh A."/>
            <person name="Wilkins M.J."/>
            <person name="Karaoz U."/>
            <person name="Brodie E.L."/>
            <person name="Williams K.H."/>
            <person name="Hubbard S.S."/>
            <person name="Banfield J.F."/>
        </authorList>
    </citation>
    <scope>NUCLEOTIDE SEQUENCE [LARGE SCALE GENOMIC DNA]</scope>
</reference>
<dbReference type="SUPFAM" id="SSF102114">
    <property type="entry name" value="Radical SAM enzymes"/>
    <property type="match status" value="1"/>
</dbReference>
<dbReference type="GO" id="GO:0046872">
    <property type="term" value="F:metal ion binding"/>
    <property type="evidence" value="ECO:0007669"/>
    <property type="project" value="UniProtKB-KW"/>
</dbReference>
<dbReference type="InterPro" id="IPR017200">
    <property type="entry name" value="PqqE-like"/>
</dbReference>
<dbReference type="GO" id="GO:0051539">
    <property type="term" value="F:4 iron, 4 sulfur cluster binding"/>
    <property type="evidence" value="ECO:0007669"/>
    <property type="project" value="UniProtKB-KW"/>
</dbReference>
<dbReference type="InterPro" id="IPR050377">
    <property type="entry name" value="Radical_SAM_PqqE_MftC-like"/>
</dbReference>
<dbReference type="InterPro" id="IPR023885">
    <property type="entry name" value="4Fe4S-binding_SPASM_dom"/>
</dbReference>
<evidence type="ECO:0000313" key="8">
    <source>
        <dbReference type="EMBL" id="OGC42941.1"/>
    </source>
</evidence>
<dbReference type="InterPro" id="IPR058240">
    <property type="entry name" value="rSAM_sf"/>
</dbReference>
<evidence type="ECO:0000256" key="3">
    <source>
        <dbReference type="ARBA" id="ARBA00022691"/>
    </source>
</evidence>
<evidence type="ECO:0000313" key="9">
    <source>
        <dbReference type="Proteomes" id="UP000177025"/>
    </source>
</evidence>
<dbReference type="InterPro" id="IPR007197">
    <property type="entry name" value="rSAM"/>
</dbReference>
<dbReference type="Pfam" id="PF04055">
    <property type="entry name" value="Radical_SAM"/>
    <property type="match status" value="1"/>
</dbReference>
<keyword evidence="4" id="KW-0479">Metal-binding</keyword>
<dbReference type="GO" id="GO:0003824">
    <property type="term" value="F:catalytic activity"/>
    <property type="evidence" value="ECO:0007669"/>
    <property type="project" value="InterPro"/>
</dbReference>
<sequence length="332" mass="38063">MENFSIQWHITDVCNLRCKHCYQDNYSAMKDLDTDKIKLIIDKISSELSSSKISINLTGGEPFLRKDLFDILNYLDRTSNIEDIYIITNGLLINDENAGQIEQIKKIKGVKISLEGSNEAINDSVRGIGTFRKINQAIRILMSTSKPVILMFTLADYNCLDLTCMFEYAKSMGIHAVILERFVPEGQSRSLIKCVLSREEWFKVIRDLINYFDLGLSPQDFLAYRAFWVDFGNNIEIRGALCDHGENSMALMPNGDIYPCRRTPVKIGNIFSDKINDIIDQLKKMRRDYQLKLKGMCRSCEVDECIGCRALARAICNDIYAEDPQCYYNLSQ</sequence>
<evidence type="ECO:0000256" key="5">
    <source>
        <dbReference type="ARBA" id="ARBA00023004"/>
    </source>
</evidence>
<name>A0A1F4UDC8_UNCW3</name>
<keyword evidence="5" id="KW-0408">Iron</keyword>